<gene>
    <name evidence="9" type="ORF">A4W93_18995</name>
</gene>
<dbReference type="PANTHER" id="PTHR11237">
    <property type="entry name" value="COENZYME Q10 BIOSYNTHESIS PROTEIN 7"/>
    <property type="match status" value="1"/>
</dbReference>
<sequence length="184" mass="20375">MRERRESGIVPADHTDLGSRILKVNHAGENGAIHIYAGQLVMARLTAPSMVAELREFKAHEEKHRAIFREELDRRGKPRCKSYWLCAAGGYVLGLVTGLFGRSAIAATTVAVEHVVLRHLEHQLELLAGQDEPAVRAIRKIVAEEQQHHDHSASHLTGSPLWPKLLTPVVAASTESVIWLGMHL</sequence>
<dbReference type="Proteomes" id="UP000193427">
    <property type="component" value="Chromosome"/>
</dbReference>
<comment type="pathway">
    <text evidence="1">Cofactor biosynthesis; ubiquinone biosynthesis.</text>
</comment>
<evidence type="ECO:0000313" key="9">
    <source>
        <dbReference type="EMBL" id="ARN23961.1"/>
    </source>
</evidence>
<keyword evidence="2" id="KW-0831">Ubiquinone biosynthesis</keyword>
<keyword evidence="7 8" id="KW-0472">Membrane</keyword>
<dbReference type="KEGG" id="rgu:A4W93_18995"/>
<keyword evidence="4" id="KW-0560">Oxidoreductase</keyword>
<keyword evidence="6" id="KW-0503">Monooxygenase</keyword>
<feature type="transmembrane region" description="Helical" evidence="8">
    <location>
        <begin position="82"/>
        <end position="101"/>
    </location>
</feature>
<name>A0A1W6LI53_9BURK</name>
<keyword evidence="3" id="KW-0479">Metal-binding</keyword>
<keyword evidence="8" id="KW-1133">Transmembrane helix</keyword>
<dbReference type="STRING" id="946333.A4W93_18995"/>
<evidence type="ECO:0000256" key="6">
    <source>
        <dbReference type="ARBA" id="ARBA00023033"/>
    </source>
</evidence>
<dbReference type="AlphaFoldDB" id="A0A1W6LI53"/>
<dbReference type="InterPro" id="IPR011566">
    <property type="entry name" value="Ubq_synth_Coq7"/>
</dbReference>
<evidence type="ECO:0000256" key="4">
    <source>
        <dbReference type="ARBA" id="ARBA00023002"/>
    </source>
</evidence>
<keyword evidence="10" id="KW-1185">Reference proteome</keyword>
<dbReference type="PANTHER" id="PTHR11237:SF4">
    <property type="entry name" value="5-DEMETHOXYUBIQUINONE HYDROXYLASE, MITOCHONDRIAL"/>
    <property type="match status" value="1"/>
</dbReference>
<dbReference type="GO" id="GO:0006744">
    <property type="term" value="P:ubiquinone biosynthetic process"/>
    <property type="evidence" value="ECO:0007669"/>
    <property type="project" value="UniProtKB-KW"/>
</dbReference>
<dbReference type="OrthoDB" id="7559360at2"/>
<evidence type="ECO:0000256" key="3">
    <source>
        <dbReference type="ARBA" id="ARBA00022723"/>
    </source>
</evidence>
<evidence type="ECO:0000313" key="10">
    <source>
        <dbReference type="Proteomes" id="UP000193427"/>
    </source>
</evidence>
<organism evidence="9 10">
    <name type="scientific">Piscinibacter gummiphilus</name>
    <dbReference type="NCBI Taxonomy" id="946333"/>
    <lineage>
        <taxon>Bacteria</taxon>
        <taxon>Pseudomonadati</taxon>
        <taxon>Pseudomonadota</taxon>
        <taxon>Betaproteobacteria</taxon>
        <taxon>Burkholderiales</taxon>
        <taxon>Sphaerotilaceae</taxon>
        <taxon>Piscinibacter</taxon>
    </lineage>
</organism>
<evidence type="ECO:0000256" key="5">
    <source>
        <dbReference type="ARBA" id="ARBA00023004"/>
    </source>
</evidence>
<keyword evidence="9" id="KW-0830">Ubiquinone</keyword>
<proteinExistence type="predicted"/>
<reference evidence="9 10" key="1">
    <citation type="submission" date="2016-04" db="EMBL/GenBank/DDBJ databases">
        <title>Complete genome sequence of natural rubber-degrading, novel Gram-negative bacterium, Rhizobacter gummiphilus strain NS21.</title>
        <authorList>
            <person name="Tabata M."/>
            <person name="Kasai D."/>
            <person name="Fukuda M."/>
        </authorList>
    </citation>
    <scope>NUCLEOTIDE SEQUENCE [LARGE SCALE GENOMIC DNA]</scope>
    <source>
        <strain evidence="9 10">NS21</strain>
    </source>
</reference>
<dbReference type="GO" id="GO:0010468">
    <property type="term" value="P:regulation of gene expression"/>
    <property type="evidence" value="ECO:0007669"/>
    <property type="project" value="TreeGrafter"/>
</dbReference>
<evidence type="ECO:0000256" key="8">
    <source>
        <dbReference type="SAM" id="Phobius"/>
    </source>
</evidence>
<evidence type="ECO:0000256" key="2">
    <source>
        <dbReference type="ARBA" id="ARBA00022688"/>
    </source>
</evidence>
<dbReference type="GO" id="GO:0008682">
    <property type="term" value="F:3-demethoxyubiquinol 3-hydroxylase activity"/>
    <property type="evidence" value="ECO:0007669"/>
    <property type="project" value="TreeGrafter"/>
</dbReference>
<protein>
    <submittedName>
        <fullName evidence="9">Ubiquinone biosynthesis protein UbiB</fullName>
    </submittedName>
</protein>
<dbReference type="GO" id="GO:2000377">
    <property type="term" value="P:regulation of reactive oxygen species metabolic process"/>
    <property type="evidence" value="ECO:0007669"/>
    <property type="project" value="TreeGrafter"/>
</dbReference>
<dbReference type="EMBL" id="CP015118">
    <property type="protein sequence ID" value="ARN23961.1"/>
    <property type="molecule type" value="Genomic_DNA"/>
</dbReference>
<evidence type="ECO:0000256" key="7">
    <source>
        <dbReference type="ARBA" id="ARBA00023136"/>
    </source>
</evidence>
<keyword evidence="5" id="KW-0408">Iron</keyword>
<dbReference type="SUPFAM" id="SSF47240">
    <property type="entry name" value="Ferritin-like"/>
    <property type="match status" value="1"/>
</dbReference>
<dbReference type="InterPro" id="IPR009078">
    <property type="entry name" value="Ferritin-like_SF"/>
</dbReference>
<dbReference type="GO" id="GO:0046872">
    <property type="term" value="F:metal ion binding"/>
    <property type="evidence" value="ECO:0007669"/>
    <property type="project" value="UniProtKB-KW"/>
</dbReference>
<dbReference type="Pfam" id="PF03232">
    <property type="entry name" value="COQ7"/>
    <property type="match status" value="1"/>
</dbReference>
<accession>A0A1W6LI53</accession>
<evidence type="ECO:0000256" key="1">
    <source>
        <dbReference type="ARBA" id="ARBA00004749"/>
    </source>
</evidence>
<keyword evidence="8" id="KW-0812">Transmembrane</keyword>
<dbReference type="CDD" id="cd01042">
    <property type="entry name" value="DMQH"/>
    <property type="match status" value="1"/>
</dbReference>